<dbReference type="InterPro" id="IPR048014">
    <property type="entry name" value="YdcK-like"/>
</dbReference>
<sequence>MRKYRLSEEQRAFSYQEDGTKKNVLLRQIIAISDFNDVIAGTAGGWIDRETVLAQEGNCWIYDQNAIAFGGAVISGNTRITGTSVLWGEVYATDNVWIDNSEISQGAYISDSVTIHDSLVYGQCRIFGHALIDQHSMIVAAQGLTPDHQLLLQIYDRARVSASRIVHQAQIYGDAVVRYAFIEHRAEVFDFASIEGNEENNVWLCDCAKVYGHAQVKAGIEEDAIPTIHYSSQVAEYAIVEGNCVLKHHVLVGGNAVVRGGPILLDEHVVIQGESRITGAVIIENHVELTDHAVVEAFDGDTVHVRGPKVINGEERITRNAAGRVIVNR</sequence>
<dbReference type="EMBL" id="UGFG01000001">
    <property type="protein sequence ID" value="STM39145.1"/>
    <property type="molecule type" value="Genomic_DNA"/>
</dbReference>
<keyword evidence="1 3" id="KW-0808">Transferase</keyword>
<dbReference type="InterPro" id="IPR040831">
    <property type="entry name" value="B_solenoid_ydck_rpt"/>
</dbReference>
<accession>A0A377DSQ2</accession>
<dbReference type="NCBIfam" id="NF040481">
    <property type="entry name" value="YdcK_fam"/>
    <property type="match status" value="1"/>
</dbReference>
<dbReference type="Gene3D" id="2.160.10.10">
    <property type="entry name" value="Hexapeptide repeat proteins"/>
    <property type="match status" value="2"/>
</dbReference>
<reference evidence="3 4" key="1">
    <citation type="submission" date="2018-06" db="EMBL/GenBank/DDBJ databases">
        <authorList>
            <consortium name="Pathogen Informatics"/>
            <person name="Doyle S."/>
        </authorList>
    </citation>
    <scope>NUCLEOTIDE SEQUENCE [LARGE SCALE GENOMIC DNA]</scope>
    <source>
        <strain evidence="3 4">NCTC8500</strain>
    </source>
</reference>
<dbReference type="InterPro" id="IPR011004">
    <property type="entry name" value="Trimer_LpxA-like_sf"/>
</dbReference>
<dbReference type="GO" id="GO:0016746">
    <property type="term" value="F:acyltransferase activity"/>
    <property type="evidence" value="ECO:0007669"/>
    <property type="project" value="UniProtKB-KW"/>
</dbReference>
<dbReference type="SUPFAM" id="SSF51161">
    <property type="entry name" value="Trimeric LpxA-like enzymes"/>
    <property type="match status" value="1"/>
</dbReference>
<dbReference type="InterPro" id="IPR050065">
    <property type="entry name" value="GlmU-like"/>
</dbReference>
<protein>
    <submittedName>
        <fullName evidence="3">Putative transferase</fullName>
    </submittedName>
</protein>
<dbReference type="CDD" id="cd00208">
    <property type="entry name" value="LbetaH"/>
    <property type="match status" value="1"/>
</dbReference>
<dbReference type="Proteomes" id="UP000254429">
    <property type="component" value="Unassembled WGS sequence"/>
</dbReference>
<organism evidence="3 4">
    <name type="scientific">Escherichia coli</name>
    <dbReference type="NCBI Taxonomy" id="562"/>
    <lineage>
        <taxon>Bacteria</taxon>
        <taxon>Pseudomonadati</taxon>
        <taxon>Pseudomonadota</taxon>
        <taxon>Gammaproteobacteria</taxon>
        <taxon>Enterobacterales</taxon>
        <taxon>Enterobacteriaceae</taxon>
        <taxon>Escherichia</taxon>
    </lineage>
</organism>
<dbReference type="GO" id="GO:0016779">
    <property type="term" value="F:nucleotidyltransferase activity"/>
    <property type="evidence" value="ECO:0007669"/>
    <property type="project" value="UniProtKB-ARBA"/>
</dbReference>
<gene>
    <name evidence="3" type="ORF">NCTC8500_02944</name>
</gene>
<proteinExistence type="predicted"/>
<evidence type="ECO:0000256" key="1">
    <source>
        <dbReference type="ARBA" id="ARBA00022679"/>
    </source>
</evidence>
<dbReference type="AlphaFoldDB" id="A0A377DSQ2"/>
<dbReference type="Pfam" id="PF18836">
    <property type="entry name" value="B_solenoid_ydck"/>
    <property type="match status" value="2"/>
</dbReference>
<keyword evidence="2" id="KW-0012">Acyltransferase</keyword>
<name>A0A377DSQ2_ECOLX</name>
<evidence type="ECO:0000256" key="2">
    <source>
        <dbReference type="ARBA" id="ARBA00023315"/>
    </source>
</evidence>
<dbReference type="PANTHER" id="PTHR43584">
    <property type="entry name" value="NUCLEOTIDYL TRANSFERASE"/>
    <property type="match status" value="1"/>
</dbReference>
<evidence type="ECO:0000313" key="4">
    <source>
        <dbReference type="Proteomes" id="UP000254429"/>
    </source>
</evidence>
<dbReference type="PANTHER" id="PTHR43584:SF2">
    <property type="entry name" value="NUCLEOSIDE-DIPHOSPHATE-SUGAR PYROPHOSPHORYLASES"/>
    <property type="match status" value="1"/>
</dbReference>
<evidence type="ECO:0000313" key="3">
    <source>
        <dbReference type="EMBL" id="STM39145.1"/>
    </source>
</evidence>